<sequence length="184" mass="20344">MRYGVSFRDPTAESASALRDRVAPLETVRGKTIALMDIGKMRGDEFIDRLEQLCAERGIKTLRYKKPTNTRVAPREMIKDIAEDCDAVIIALSDCGSCTSCSTHDLNDLDKKGLAGVSVLTTEFRQAFESQKASIGLDGAAVYVAHPLQNRTTAELHRWAEAAVDEILQMIARDQSKPKMRETA</sequence>
<feature type="domain" description="UGSC-like" evidence="1">
    <location>
        <begin position="8"/>
        <end position="171"/>
    </location>
</feature>
<protein>
    <recommendedName>
        <fullName evidence="1">UGSC-like domain-containing protein</fullName>
    </recommendedName>
</protein>
<organism evidence="2 3">
    <name type="scientific">Bradyrhizobium japonicum</name>
    <dbReference type="NCBI Taxonomy" id="375"/>
    <lineage>
        <taxon>Bacteria</taxon>
        <taxon>Pseudomonadati</taxon>
        <taxon>Pseudomonadota</taxon>
        <taxon>Alphaproteobacteria</taxon>
        <taxon>Hyphomicrobiales</taxon>
        <taxon>Nitrobacteraceae</taxon>
        <taxon>Bradyrhizobium</taxon>
    </lineage>
</organism>
<evidence type="ECO:0000313" key="2">
    <source>
        <dbReference type="EMBL" id="OSJ26609.1"/>
    </source>
</evidence>
<comment type="caution">
    <text evidence="2">The sequence shown here is derived from an EMBL/GenBank/DDBJ whole genome shotgun (WGS) entry which is preliminary data.</text>
</comment>
<proteinExistence type="predicted"/>
<dbReference type="InterPro" id="IPR057767">
    <property type="entry name" value="UGSC-like_dom"/>
</dbReference>
<accession>A0A1Y2JEI0</accession>
<evidence type="ECO:0000313" key="3">
    <source>
        <dbReference type="Proteomes" id="UP000193335"/>
    </source>
</evidence>
<name>A0A1Y2JEI0_BRAJP</name>
<reference evidence="2 3" key="1">
    <citation type="submission" date="2017-03" db="EMBL/GenBank/DDBJ databases">
        <title>Whole genome sequences of fourteen strains of Bradyrhizobium canariense and one strain of Bradyrhizobium japonicum isolated from Lupinus (Papilionoideae: Genisteae) species in Algeria.</title>
        <authorList>
            <person name="Crovadore J."/>
            <person name="Chekireb D."/>
            <person name="Brachmann A."/>
            <person name="Chablais R."/>
            <person name="Cochard B."/>
            <person name="Lefort F."/>
        </authorList>
    </citation>
    <scope>NUCLEOTIDE SEQUENCE [LARGE SCALE GENOMIC DNA]</scope>
    <source>
        <strain evidence="2 3">UBMA197</strain>
    </source>
</reference>
<evidence type="ECO:0000259" key="1">
    <source>
        <dbReference type="Pfam" id="PF24696"/>
    </source>
</evidence>
<dbReference type="RefSeq" id="WP_085403804.1">
    <property type="nucleotide sequence ID" value="NZ_NAFL01000276.1"/>
</dbReference>
<dbReference type="Pfam" id="PF24696">
    <property type="entry name" value="UGSC"/>
    <property type="match status" value="1"/>
</dbReference>
<dbReference type="AlphaFoldDB" id="A0A1Y2JEI0"/>
<gene>
    <name evidence="2" type="ORF">BSZ19_35750</name>
</gene>
<dbReference type="Proteomes" id="UP000193335">
    <property type="component" value="Unassembled WGS sequence"/>
</dbReference>
<dbReference type="EMBL" id="NAFL01000276">
    <property type="protein sequence ID" value="OSJ26609.1"/>
    <property type="molecule type" value="Genomic_DNA"/>
</dbReference>